<proteinExistence type="inferred from homology"/>
<dbReference type="OrthoDB" id="9808195at2"/>
<keyword evidence="3" id="KW-0862">Zinc</keyword>
<evidence type="ECO:0000313" key="5">
    <source>
        <dbReference type="EMBL" id="AQS86437.1"/>
    </source>
</evidence>
<keyword evidence="3" id="KW-0479">Metal-binding</keyword>
<gene>
    <name evidence="5" type="ORF">A0U92_11075</name>
</gene>
<accession>A0A1U9KL09</accession>
<feature type="binding site" evidence="3">
    <location>
        <position position="89"/>
    </location>
    <ligand>
        <name>Zn(2+)</name>
        <dbReference type="ChEBI" id="CHEBI:29105"/>
        <label>1</label>
    </ligand>
</feature>
<dbReference type="Gene3D" id="3.30.70.360">
    <property type="match status" value="1"/>
</dbReference>
<comment type="similarity">
    <text evidence="1">Belongs to the peptidase M20 family.</text>
</comment>
<dbReference type="NCBIfam" id="NF006769">
    <property type="entry name" value="PRK09290.1-3"/>
    <property type="match status" value="1"/>
</dbReference>
<name>A0A1U9KL09_ACEAC</name>
<dbReference type="InterPro" id="IPR010158">
    <property type="entry name" value="Amidase_Cbmase"/>
</dbReference>
<dbReference type="SUPFAM" id="SSF55031">
    <property type="entry name" value="Bacterial exopeptidase dimerisation domain"/>
    <property type="match status" value="1"/>
</dbReference>
<dbReference type="NCBIfam" id="NF009527">
    <property type="entry name" value="PRK12891.1"/>
    <property type="match status" value="1"/>
</dbReference>
<dbReference type="STRING" id="435.A0U92_11075"/>
<evidence type="ECO:0000256" key="2">
    <source>
        <dbReference type="ARBA" id="ARBA00022801"/>
    </source>
</evidence>
<dbReference type="Pfam" id="PF07687">
    <property type="entry name" value="M20_dimer"/>
    <property type="match status" value="1"/>
</dbReference>
<dbReference type="PIRSF" id="PIRSF001235">
    <property type="entry name" value="Amidase_carbamoylase"/>
    <property type="match status" value="1"/>
</dbReference>
<sequence>MSQSVKGSNLRVDGNALWVDLMETARYGGTPKGGVRRLTLTDEDRQVRDWFVRTCTDLGCEVSFDSMGNLFARRPGLDNALPPITMGSHLDTQPTGGKFDGILGVLGGLSVLRALHDSGYTTRHPIEVINWTNEEGSRFSPPMMCSGVFAGVFTEAEVLDKRDRAGIRFGDELDTIGYRGQEPCGQHPISAYFELHIEQGPILEAEDRTIGIVTGIQGARWYEVTVRGRDAHAGSTPMPLRHDALVASAGMIMAVNDVAKAHGPSAVGTVGLLENRPNSSNVVPGEVFFTIDIRDPDDAVVLQMEQELRGRLEKIAQDNSVELEIVQIWDAPAVHFDQACVGMVEDAATEHGYSARRIVSGPGHDAGYVAKVAPTAMIFVPCKDGLSHNEEESILQNDAEMGANVLLAAVLKADQTFNQ</sequence>
<dbReference type="Gene3D" id="3.40.630.10">
    <property type="entry name" value="Zn peptidases"/>
    <property type="match status" value="1"/>
</dbReference>
<dbReference type="NCBIfam" id="TIGR01879">
    <property type="entry name" value="hydantase"/>
    <property type="match status" value="1"/>
</dbReference>
<evidence type="ECO:0000256" key="1">
    <source>
        <dbReference type="ARBA" id="ARBA00006153"/>
    </source>
</evidence>
<dbReference type="eggNOG" id="COG0624">
    <property type="taxonomic scope" value="Bacteria"/>
</dbReference>
<feature type="binding site" evidence="3">
    <location>
        <position position="100"/>
    </location>
    <ligand>
        <name>Zn(2+)</name>
        <dbReference type="ChEBI" id="CHEBI:29105"/>
        <label>2</label>
    </ligand>
</feature>
<evidence type="ECO:0000259" key="4">
    <source>
        <dbReference type="Pfam" id="PF07687"/>
    </source>
</evidence>
<dbReference type="GO" id="GO:0016813">
    <property type="term" value="F:hydrolase activity, acting on carbon-nitrogen (but not peptide) bonds, in linear amidines"/>
    <property type="evidence" value="ECO:0007669"/>
    <property type="project" value="InterPro"/>
</dbReference>
<feature type="binding site" evidence="3">
    <location>
        <position position="388"/>
    </location>
    <ligand>
        <name>Zn(2+)</name>
        <dbReference type="ChEBI" id="CHEBI:29105"/>
        <label>2</label>
    </ligand>
</feature>
<keyword evidence="2 5" id="KW-0378">Hydrolase</keyword>
<dbReference type="KEGG" id="aace:A0U92_11075"/>
<dbReference type="Pfam" id="PF01546">
    <property type="entry name" value="Peptidase_M20"/>
    <property type="match status" value="1"/>
</dbReference>
<evidence type="ECO:0000256" key="3">
    <source>
        <dbReference type="PIRSR" id="PIRSR001235-1"/>
    </source>
</evidence>
<evidence type="ECO:0000313" key="6">
    <source>
        <dbReference type="Proteomes" id="UP000188937"/>
    </source>
</evidence>
<feature type="domain" description="Peptidase M20 dimerisation" evidence="4">
    <location>
        <begin position="215"/>
        <end position="317"/>
    </location>
</feature>
<dbReference type="PANTHER" id="PTHR32494">
    <property type="entry name" value="ALLANTOATE DEIMINASE-RELATED"/>
    <property type="match status" value="1"/>
</dbReference>
<feature type="binding site" evidence="3">
    <location>
        <position position="135"/>
    </location>
    <ligand>
        <name>Zn(2+)</name>
        <dbReference type="ChEBI" id="CHEBI:29105"/>
        <label>2</label>
    </ligand>
</feature>
<dbReference type="InterPro" id="IPR036264">
    <property type="entry name" value="Bact_exopeptidase_dim_dom"/>
</dbReference>
<organism evidence="5 6">
    <name type="scientific">Acetobacter aceti</name>
    <dbReference type="NCBI Taxonomy" id="435"/>
    <lineage>
        <taxon>Bacteria</taxon>
        <taxon>Pseudomonadati</taxon>
        <taxon>Pseudomonadota</taxon>
        <taxon>Alphaproteobacteria</taxon>
        <taxon>Acetobacterales</taxon>
        <taxon>Acetobacteraceae</taxon>
        <taxon>Acetobacter</taxon>
        <taxon>Acetobacter subgen. Acetobacter</taxon>
    </lineage>
</organism>
<dbReference type="SUPFAM" id="SSF53187">
    <property type="entry name" value="Zn-dependent exopeptidases"/>
    <property type="match status" value="1"/>
</dbReference>
<dbReference type="CDD" id="cd03884">
    <property type="entry name" value="M20_bAS"/>
    <property type="match status" value="1"/>
</dbReference>
<feature type="binding site" evidence="3">
    <location>
        <position position="100"/>
    </location>
    <ligand>
        <name>Zn(2+)</name>
        <dbReference type="ChEBI" id="CHEBI:29105"/>
        <label>1</label>
    </ligand>
</feature>
<keyword evidence="6" id="KW-1185">Reference proteome</keyword>
<dbReference type="EMBL" id="CP014692">
    <property type="protein sequence ID" value="AQS86437.1"/>
    <property type="molecule type" value="Genomic_DNA"/>
</dbReference>
<feature type="binding site" evidence="3">
    <location>
        <position position="196"/>
    </location>
    <ligand>
        <name>Zn(2+)</name>
        <dbReference type="ChEBI" id="CHEBI:29105"/>
        <label>1</label>
    </ligand>
</feature>
<dbReference type="Proteomes" id="UP000188937">
    <property type="component" value="Chromosome"/>
</dbReference>
<dbReference type="InterPro" id="IPR002933">
    <property type="entry name" value="Peptidase_M20"/>
</dbReference>
<dbReference type="NCBIfam" id="NF006771">
    <property type="entry name" value="PRK09290.1-5"/>
    <property type="match status" value="1"/>
</dbReference>
<dbReference type="AlphaFoldDB" id="A0A1U9KL09"/>
<dbReference type="GO" id="GO:0046872">
    <property type="term" value="F:metal ion binding"/>
    <property type="evidence" value="ECO:0007669"/>
    <property type="project" value="UniProtKB-KW"/>
</dbReference>
<dbReference type="InterPro" id="IPR011650">
    <property type="entry name" value="Peptidase_M20_dimer"/>
</dbReference>
<protein>
    <submittedName>
        <fullName evidence="5">Zn-dependent hydrolase</fullName>
    </submittedName>
</protein>
<dbReference type="RefSeq" id="WP_077814400.1">
    <property type="nucleotide sequence ID" value="NZ_CP014692.1"/>
</dbReference>
<dbReference type="PANTHER" id="PTHR32494:SF5">
    <property type="entry name" value="ALLANTOATE AMIDOHYDROLASE"/>
    <property type="match status" value="1"/>
</dbReference>
<comment type="cofactor">
    <cofactor evidence="3">
        <name>Zn(2+)</name>
        <dbReference type="ChEBI" id="CHEBI:29105"/>
    </cofactor>
    <text evidence="3">Binds 2 Zn(2+) ions per subunit.</text>
</comment>
<reference evidence="5 6" key="1">
    <citation type="submission" date="2016-03" db="EMBL/GenBank/DDBJ databases">
        <title>Acetic acid bacteria sequencing.</title>
        <authorList>
            <person name="Brandt J."/>
            <person name="Jakob F."/>
            <person name="Vogel R.F."/>
        </authorList>
    </citation>
    <scope>NUCLEOTIDE SEQUENCE [LARGE SCALE GENOMIC DNA]</scope>
    <source>
        <strain evidence="5 6">TMW2.1153</strain>
    </source>
</reference>